<evidence type="ECO:0000313" key="2">
    <source>
        <dbReference type="Proteomes" id="UP000309819"/>
    </source>
</evidence>
<dbReference type="Proteomes" id="UP000309819">
    <property type="component" value="Unassembled WGS sequence"/>
</dbReference>
<evidence type="ECO:0000313" key="1">
    <source>
        <dbReference type="EMBL" id="TLP52687.1"/>
    </source>
</evidence>
<sequence>MEAITFSLCVLFLGTVLDWIFRSEMLRRSMYVVLTAIGITTCSQLGTREVLHLDGGMWSMLLTLAGLRLLFKRWNYSRTRED</sequence>
<dbReference type="OrthoDB" id="6951875at2"/>
<keyword evidence="2" id="KW-1185">Reference proteome</keyword>
<name>A0A5R8YJ03_9PSED</name>
<dbReference type="EMBL" id="VAUO01000030">
    <property type="protein sequence ID" value="TLP52687.1"/>
    <property type="molecule type" value="Genomic_DNA"/>
</dbReference>
<accession>A0A5R8YJ03</accession>
<gene>
    <name evidence="1" type="ORF">FEM01_23815</name>
</gene>
<dbReference type="AlphaFoldDB" id="A0A5R8YJ03"/>
<reference evidence="1 2" key="1">
    <citation type="submission" date="2019-05" db="EMBL/GenBank/DDBJ databases">
        <title>Pseudomonas sp. SC006 isolated from lettuce that can produce HBGAs.</title>
        <authorList>
            <person name="Wang D."/>
            <person name="Liao N."/>
            <person name="Liu D."/>
            <person name="Zhang Z."/>
            <person name="Zou S."/>
        </authorList>
    </citation>
    <scope>NUCLEOTIDE SEQUENCE [LARGE SCALE GENOMIC DNA]</scope>
    <source>
        <strain evidence="1 2">SC006</strain>
    </source>
</reference>
<comment type="caution">
    <text evidence="1">The sequence shown here is derived from an EMBL/GenBank/DDBJ whole genome shotgun (WGS) entry which is preliminary data.</text>
</comment>
<dbReference type="RefSeq" id="WP_138221871.1">
    <property type="nucleotide sequence ID" value="NZ_VAUO01000030.1"/>
</dbReference>
<organism evidence="1 2">
    <name type="scientific">Pseudomonas mosselii</name>
    <dbReference type="NCBI Taxonomy" id="78327"/>
    <lineage>
        <taxon>Bacteria</taxon>
        <taxon>Pseudomonadati</taxon>
        <taxon>Pseudomonadota</taxon>
        <taxon>Gammaproteobacteria</taxon>
        <taxon>Pseudomonadales</taxon>
        <taxon>Pseudomonadaceae</taxon>
        <taxon>Pseudomonas</taxon>
    </lineage>
</organism>
<protein>
    <submittedName>
        <fullName evidence="1">Uncharacterized protein</fullName>
    </submittedName>
</protein>
<proteinExistence type="predicted"/>